<sequence length="415" mass="47859">MFKILITPKIFFTNDKLKNIKQSLINVGTLGHVSHGKTFFIKQLTTKNTNKFTDEEKRGISIKLGYTNCSIFKVKKKKIKFLLKSFSKHIKNDTPTFRFSFIDCPGHKMLLTTMLTGASLMDSILFFVSVNDLFPQEQTIEHLLSLNVYKFSKLIIILSKVDLGSFMKILYIYLVSNSFFKKKNIKNKIFLNTCFFNINLNFISYEIMKLNSCVFRKINNHTLFVIIRVFNTKDKKKVIGGTLIQGFLQKGIVAEIKPGISENKLLKHKKILTKIVEIRDNETILNFVIPGGLIGLLTEIDTDSNCNNNFIGHFIGLPGKMPKIYKKILIKYYIFRNFKKLLINEFNEEGLFPSKTIITVNSANIIGSIKKMNRKYMLIFLDEQTCILKYQKIIISTKSGNNWSLLAWGKFIQGE</sequence>
<evidence type="ECO:0000256" key="1">
    <source>
        <dbReference type="ARBA" id="ARBA00007249"/>
    </source>
</evidence>
<evidence type="ECO:0000256" key="3">
    <source>
        <dbReference type="ARBA" id="ARBA00022540"/>
    </source>
</evidence>
<comment type="catalytic activity">
    <reaction evidence="7">
        <text>GTP + H2O = GDP + phosphate + H(+)</text>
        <dbReference type="Rhea" id="RHEA:19669"/>
        <dbReference type="ChEBI" id="CHEBI:15377"/>
        <dbReference type="ChEBI" id="CHEBI:15378"/>
        <dbReference type="ChEBI" id="CHEBI:37565"/>
        <dbReference type="ChEBI" id="CHEBI:43474"/>
        <dbReference type="ChEBI" id="CHEBI:58189"/>
        <dbReference type="EC" id="3.6.5.3"/>
    </reaction>
</comment>
<geneLocation type="nucleomorph" evidence="9"/>
<dbReference type="Pfam" id="PF09173">
    <property type="entry name" value="eIF2_C"/>
    <property type="match status" value="1"/>
</dbReference>
<evidence type="ECO:0000256" key="6">
    <source>
        <dbReference type="ARBA" id="ARBA00023134"/>
    </source>
</evidence>
<dbReference type="InterPro" id="IPR009000">
    <property type="entry name" value="Transl_B-barrel_sf"/>
</dbReference>
<dbReference type="SUPFAM" id="SSF52540">
    <property type="entry name" value="P-loop containing nucleoside triphosphate hydrolases"/>
    <property type="match status" value="1"/>
</dbReference>
<evidence type="ECO:0000313" key="9">
    <source>
        <dbReference type="EMBL" id="BAS01473.1"/>
    </source>
</evidence>
<dbReference type="GO" id="GO:0003924">
    <property type="term" value="F:GTPase activity"/>
    <property type="evidence" value="ECO:0007669"/>
    <property type="project" value="InterPro"/>
</dbReference>
<dbReference type="GO" id="GO:0001731">
    <property type="term" value="P:formation of translation preinitiation complex"/>
    <property type="evidence" value="ECO:0007669"/>
    <property type="project" value="TreeGrafter"/>
</dbReference>
<keyword evidence="3 9" id="KW-0396">Initiation factor</keyword>
<evidence type="ECO:0000259" key="8">
    <source>
        <dbReference type="PROSITE" id="PS51722"/>
    </source>
</evidence>
<dbReference type="PANTHER" id="PTHR42854">
    <property type="entry name" value="EUKARYOTIC TRANSLATION INITIATION FACTOR 2 SUBUNIT 3 FAMILY MEMBER"/>
    <property type="match status" value="1"/>
</dbReference>
<dbReference type="SUPFAM" id="SSF50465">
    <property type="entry name" value="EF-Tu/eEF-1alpha/eIF2-gamma C-terminal domain"/>
    <property type="match status" value="1"/>
</dbReference>
<dbReference type="SUPFAM" id="SSF50447">
    <property type="entry name" value="Translation proteins"/>
    <property type="match status" value="1"/>
</dbReference>
<dbReference type="GO" id="GO:0003743">
    <property type="term" value="F:translation initiation factor activity"/>
    <property type="evidence" value="ECO:0007669"/>
    <property type="project" value="UniProtKB-KW"/>
</dbReference>
<gene>
    <name evidence="9" type="primary">eif2G</name>
</gene>
<evidence type="ECO:0000256" key="5">
    <source>
        <dbReference type="ARBA" id="ARBA00022917"/>
    </source>
</evidence>
<dbReference type="InterPro" id="IPR050543">
    <property type="entry name" value="eIF2G"/>
</dbReference>
<dbReference type="EMBL" id="AB996599">
    <property type="protein sequence ID" value="BAS01473.1"/>
    <property type="molecule type" value="Genomic_DNA"/>
</dbReference>
<dbReference type="Gene3D" id="3.40.50.300">
    <property type="entry name" value="P-loop containing nucleotide triphosphate hydrolases"/>
    <property type="match status" value="1"/>
</dbReference>
<evidence type="ECO:0000256" key="4">
    <source>
        <dbReference type="ARBA" id="ARBA00022741"/>
    </source>
</evidence>
<keyword evidence="9" id="KW-0542">Nucleomorph</keyword>
<dbReference type="PROSITE" id="PS51722">
    <property type="entry name" value="G_TR_2"/>
    <property type="match status" value="1"/>
</dbReference>
<name>A0A0H5BH40_9EUKA</name>
<dbReference type="InterPro" id="IPR000795">
    <property type="entry name" value="T_Tr_GTP-bd_dom"/>
</dbReference>
<dbReference type="GO" id="GO:0005850">
    <property type="term" value="C:eukaryotic translation initiation factor 2 complex"/>
    <property type="evidence" value="ECO:0007669"/>
    <property type="project" value="TreeGrafter"/>
</dbReference>
<evidence type="ECO:0000256" key="7">
    <source>
        <dbReference type="ARBA" id="ARBA00048107"/>
    </source>
</evidence>
<proteinExistence type="inferred from homology"/>
<dbReference type="Gene3D" id="2.40.30.10">
    <property type="entry name" value="Translation factors"/>
    <property type="match status" value="2"/>
</dbReference>
<dbReference type="GO" id="GO:0005525">
    <property type="term" value="F:GTP binding"/>
    <property type="evidence" value="ECO:0007669"/>
    <property type="project" value="UniProtKB-KW"/>
</dbReference>
<dbReference type="InterPro" id="IPR015256">
    <property type="entry name" value="eIF2g_C"/>
</dbReference>
<keyword evidence="4" id="KW-0547">Nucleotide-binding</keyword>
<feature type="domain" description="Tr-type G" evidence="8">
    <location>
        <begin position="22"/>
        <end position="214"/>
    </location>
</feature>
<accession>A0A0H5BH40</accession>
<dbReference type="EC" id="3.6.5.3" evidence="2"/>
<keyword evidence="6" id="KW-0342">GTP-binding</keyword>
<organism evidence="9">
    <name type="scientific">Lotharella vacuolata</name>
    <dbReference type="NCBI Taxonomy" id="74820"/>
    <lineage>
        <taxon>Eukaryota</taxon>
        <taxon>Sar</taxon>
        <taxon>Rhizaria</taxon>
        <taxon>Cercozoa</taxon>
        <taxon>Chlorarachniophyceae</taxon>
        <taxon>Lotharella</taxon>
    </lineage>
</organism>
<dbReference type="PRINTS" id="PR00315">
    <property type="entry name" value="ELONGATNFCT"/>
</dbReference>
<dbReference type="AlphaFoldDB" id="A0A0H5BH40"/>
<evidence type="ECO:0000256" key="2">
    <source>
        <dbReference type="ARBA" id="ARBA00011986"/>
    </source>
</evidence>
<dbReference type="InterPro" id="IPR009001">
    <property type="entry name" value="Transl_elong_EF1A/Init_IF2_C"/>
</dbReference>
<dbReference type="PANTHER" id="PTHR42854:SF3">
    <property type="entry name" value="EUKARYOTIC TRANSLATION INITIATION FACTOR 2 SUBUNIT 3-RELATED"/>
    <property type="match status" value="1"/>
</dbReference>
<dbReference type="Pfam" id="PF00009">
    <property type="entry name" value="GTP_EFTU"/>
    <property type="match status" value="1"/>
</dbReference>
<keyword evidence="5" id="KW-0648">Protein biosynthesis</keyword>
<comment type="similarity">
    <text evidence="1">Belongs to the TRAFAC class translation factor GTPase superfamily. Classic translation factor GTPase family. EF-Tu/EF-1A subfamily.</text>
</comment>
<dbReference type="GO" id="GO:0005829">
    <property type="term" value="C:cytosol"/>
    <property type="evidence" value="ECO:0007669"/>
    <property type="project" value="TreeGrafter"/>
</dbReference>
<dbReference type="GO" id="GO:0000049">
    <property type="term" value="F:tRNA binding"/>
    <property type="evidence" value="ECO:0007669"/>
    <property type="project" value="TreeGrafter"/>
</dbReference>
<dbReference type="InterPro" id="IPR027417">
    <property type="entry name" value="P-loop_NTPase"/>
</dbReference>
<reference evidence="9" key="1">
    <citation type="journal article" date="2015" name="Genome Biol. Evol.">
        <title>Nucleomorph Genome Sequences of Two Chlorarachniophytes, Amorphochlora amoebiformis and Lotharella vacuolata.</title>
        <authorList>
            <person name="Suzuki S."/>
            <person name="Shirato S."/>
            <person name="Hirakawa Y."/>
            <person name="Ishida K."/>
        </authorList>
    </citation>
    <scope>NUCLEOTIDE SEQUENCE</scope>
    <source>
        <strain evidence="9">CCMP240</strain>
    </source>
</reference>
<protein>
    <recommendedName>
        <fullName evidence="2">protein-synthesizing GTPase</fullName>
        <ecNumber evidence="2">3.6.5.3</ecNumber>
    </recommendedName>
</protein>